<reference evidence="1 2" key="1">
    <citation type="journal article" date="2015" name="Genome Announc.">
        <title>Complete Genome Sequence of Carbapenemase-Producing Klebsiella pneumoniae Myophage Matisse.</title>
        <authorList>
            <person name="Provasek V.E."/>
            <person name="Lessor L.E."/>
            <person name="Cahill J.L."/>
            <person name="Rasche E.S."/>
            <person name="Kuty Everett G.F."/>
        </authorList>
    </citation>
    <scope>NUCLEOTIDE SEQUENCE [LARGE SCALE GENOMIC DNA]</scope>
</reference>
<organism evidence="1 2">
    <name type="scientific">Klebsiella phage Matisse</name>
    <dbReference type="NCBI Taxonomy" id="1675607"/>
    <lineage>
        <taxon>Viruses</taxon>
        <taxon>Duplodnaviria</taxon>
        <taxon>Heunggongvirae</taxon>
        <taxon>Uroviricota</taxon>
        <taxon>Caudoviricetes</taxon>
        <taxon>Pantevenvirales</taxon>
        <taxon>Straboviridae</taxon>
        <taxon>Slopekvirus</taxon>
        <taxon>Slopekvirus matisse</taxon>
    </lineage>
</organism>
<evidence type="ECO:0000313" key="2">
    <source>
        <dbReference type="Proteomes" id="UP000203408"/>
    </source>
</evidence>
<dbReference type="GeneID" id="26613342"/>
<dbReference type="Proteomes" id="UP000203408">
    <property type="component" value="Segment"/>
</dbReference>
<protein>
    <submittedName>
        <fullName evidence="1">Uncharacterized protein</fullName>
    </submittedName>
</protein>
<gene>
    <name evidence="1" type="ORF">CPT_Matisse159</name>
</gene>
<name>A0A0K1LQK6_9CAUD</name>
<dbReference type="EMBL" id="KT001918">
    <property type="protein sequence ID" value="AKU44463.1"/>
    <property type="molecule type" value="Genomic_DNA"/>
</dbReference>
<proteinExistence type="predicted"/>
<dbReference type="KEGG" id="vg:26613342"/>
<sequence>MLTNELSGAIRTIEGILHDLRMGNEICVSDIEANLVEWRGALYGATQGKDPLFTEYDMYTVTIDNKTYRFQWPDDAYDHIKTFYSTGGALFATSIGVNELPFHPDGLRPSDHLGCTTVLLGMCGNYSDPVYWIEASKTNLKRV</sequence>
<keyword evidence="2" id="KW-1185">Reference proteome</keyword>
<evidence type="ECO:0000313" key="1">
    <source>
        <dbReference type="EMBL" id="AKU44463.1"/>
    </source>
</evidence>
<dbReference type="RefSeq" id="YP_009194403.1">
    <property type="nucleotide sequence ID" value="NC_028750.1"/>
</dbReference>
<accession>A0A0K1LQK6</accession>